<proteinExistence type="predicted"/>
<evidence type="ECO:0000313" key="1">
    <source>
        <dbReference type="EMBL" id="XCG76155.1"/>
    </source>
</evidence>
<organism evidence="1">
    <name type="scientific">Pseudomonas sp. MYb327</name>
    <dbReference type="NCBI Taxonomy" id="2745230"/>
    <lineage>
        <taxon>Bacteria</taxon>
        <taxon>Pseudomonadati</taxon>
        <taxon>Pseudomonadota</taxon>
        <taxon>Gammaproteobacteria</taxon>
        <taxon>Pseudomonadales</taxon>
        <taxon>Pseudomonadaceae</taxon>
        <taxon>Pseudomonas</taxon>
    </lineage>
</organism>
<dbReference type="RefSeq" id="WP_339554462.1">
    <property type="nucleotide sequence ID" value="NZ_CP159258.1"/>
</dbReference>
<dbReference type="AlphaFoldDB" id="A0AAU8E7S6"/>
<gene>
    <name evidence="1" type="ORF">ABVN21_08835</name>
</gene>
<dbReference type="EMBL" id="CP159258">
    <property type="protein sequence ID" value="XCG76155.1"/>
    <property type="molecule type" value="Genomic_DNA"/>
</dbReference>
<reference evidence="1" key="1">
    <citation type="submission" date="2024-06" db="EMBL/GenBank/DDBJ databases">
        <title>The Caenorhabditis elegans bacterial microbiome influences microsporidia infection through nutrient limitation and inhibiting parasite invasion.</title>
        <authorList>
            <person name="Tamim El Jarkass H."/>
            <person name="Castelblanco S."/>
            <person name="Kaur M."/>
            <person name="Wan Y.C."/>
            <person name="Ellis A.E."/>
            <person name="Sheldon R.D."/>
            <person name="Lien E.C."/>
            <person name="Burton N.O."/>
            <person name="Wright G.D."/>
            <person name="Reinke A.W."/>
        </authorList>
    </citation>
    <scope>NUCLEOTIDE SEQUENCE</scope>
    <source>
        <strain evidence="1">MYb327</strain>
    </source>
</reference>
<protein>
    <submittedName>
        <fullName evidence="1">Uncharacterized protein</fullName>
    </submittedName>
</protein>
<name>A0AAU8E7S6_9PSED</name>
<sequence length="85" mass="9679">MTGYQADTFQCPRLMKYQQLVDFFEVSEKKRITSFFISCTKRLWECVGHFLGRMAYSHQAQPAGLFSGSEGVHCASTCQTIQMLA</sequence>
<accession>A0AAU8E7S6</accession>